<evidence type="ECO:0000256" key="7">
    <source>
        <dbReference type="ARBA" id="ARBA00022679"/>
    </source>
</evidence>
<feature type="transmembrane region" description="Helical" evidence="14">
    <location>
        <begin position="20"/>
        <end position="40"/>
    </location>
</feature>
<keyword evidence="6 13" id="KW-0441">Lipid A biosynthesis</keyword>
<gene>
    <name evidence="13" type="primary">lpxK</name>
    <name evidence="15" type="ORF">RJ41_10845</name>
</gene>
<evidence type="ECO:0000256" key="1">
    <source>
        <dbReference type="ARBA" id="ARBA00002274"/>
    </source>
</evidence>
<dbReference type="PANTHER" id="PTHR42724:SF1">
    <property type="entry name" value="TETRAACYLDISACCHARIDE 4'-KINASE, MITOCHONDRIAL-RELATED"/>
    <property type="match status" value="1"/>
</dbReference>
<feature type="binding site" evidence="13">
    <location>
        <begin position="62"/>
        <end position="69"/>
    </location>
    <ligand>
        <name>ATP</name>
        <dbReference type="ChEBI" id="CHEBI:30616"/>
    </ligand>
</feature>
<evidence type="ECO:0000256" key="2">
    <source>
        <dbReference type="ARBA" id="ARBA00004870"/>
    </source>
</evidence>
<dbReference type="UniPathway" id="UPA00359">
    <property type="reaction ID" value="UER00482"/>
</dbReference>
<evidence type="ECO:0000313" key="15">
    <source>
        <dbReference type="EMBL" id="KHT52457.1"/>
    </source>
</evidence>
<keyword evidence="16" id="KW-1185">Reference proteome</keyword>
<dbReference type="GO" id="GO:0009029">
    <property type="term" value="F:lipid-A 4'-kinase activity"/>
    <property type="evidence" value="ECO:0007669"/>
    <property type="project" value="UniProtKB-UniRule"/>
</dbReference>
<comment type="function">
    <text evidence="1 13">Transfers the gamma-phosphate of ATP to the 4'-position of a tetraacyldisaccharide 1-phosphate intermediate (termed DS-1-P) to form tetraacyldisaccharide 1,4'-bis-phosphate (lipid IVA).</text>
</comment>
<evidence type="ECO:0000256" key="6">
    <source>
        <dbReference type="ARBA" id="ARBA00022556"/>
    </source>
</evidence>
<evidence type="ECO:0000256" key="14">
    <source>
        <dbReference type="SAM" id="Phobius"/>
    </source>
</evidence>
<organism evidence="15 16">
    <name type="scientific">Alteromonas marina</name>
    <dbReference type="NCBI Taxonomy" id="203795"/>
    <lineage>
        <taxon>Bacteria</taxon>
        <taxon>Pseudomonadati</taxon>
        <taxon>Pseudomonadota</taxon>
        <taxon>Gammaproteobacteria</taxon>
        <taxon>Alteromonadales</taxon>
        <taxon>Alteromonadaceae</taxon>
        <taxon>Alteromonas/Salinimonas group</taxon>
        <taxon>Alteromonas</taxon>
    </lineage>
</organism>
<dbReference type="GO" id="GO:0009244">
    <property type="term" value="P:lipopolysaccharide core region biosynthetic process"/>
    <property type="evidence" value="ECO:0007669"/>
    <property type="project" value="TreeGrafter"/>
</dbReference>
<dbReference type="InterPro" id="IPR027417">
    <property type="entry name" value="P-loop_NTPase"/>
</dbReference>
<dbReference type="EC" id="2.7.1.130" evidence="3 13"/>
<keyword evidence="8 13" id="KW-0547">Nucleotide-binding</keyword>
<evidence type="ECO:0000313" key="16">
    <source>
        <dbReference type="Proteomes" id="UP000031197"/>
    </source>
</evidence>
<protein>
    <recommendedName>
        <fullName evidence="4 13">Tetraacyldisaccharide 4'-kinase</fullName>
        <ecNumber evidence="3 13">2.7.1.130</ecNumber>
    </recommendedName>
    <alternativeName>
        <fullName evidence="12 13">Lipid A 4'-kinase</fullName>
    </alternativeName>
</protein>
<evidence type="ECO:0000256" key="4">
    <source>
        <dbReference type="ARBA" id="ARBA00016436"/>
    </source>
</evidence>
<evidence type="ECO:0000256" key="8">
    <source>
        <dbReference type="ARBA" id="ARBA00022741"/>
    </source>
</evidence>
<keyword evidence="9 13" id="KW-0418">Kinase</keyword>
<dbReference type="Proteomes" id="UP000031197">
    <property type="component" value="Unassembled WGS sequence"/>
</dbReference>
<name>A0A0B3Y6A2_9ALTE</name>
<sequence length="343" mass="37759">MSQSQSKTNHDKWYFGHPLVWLLSPFALLFYFISAIRRLLFKIGLKKAFKVNAPVIVVGNISVGGNGKTPVVLALADYYQKQGIKVGILSRGYGAKSPEYPRLVKGEDDASEVGDEPRLLAIRSQCDVVIDPVRARGAAYLSDELHCDLIICDDGLQHYALHRDVEIVVMDDRKVGSGYLLPMGPLREGQWRLGTVDALVHNSRSMPTFSHAVAPQYLMTLVPGDFTSVSNRVRTSPLEEIQKVPCSAIAGIGSPQRFFSQLKEMGIQLSSATPLADHHAITRSDIPNGRVLMTEKDAVKAAPFAHNDCWFLPVTAHLAPDFFNLVNVKLAKAGLKINQDGQE</sequence>
<evidence type="ECO:0000256" key="3">
    <source>
        <dbReference type="ARBA" id="ARBA00012071"/>
    </source>
</evidence>
<comment type="similarity">
    <text evidence="13">Belongs to the LpxK family.</text>
</comment>
<evidence type="ECO:0000256" key="9">
    <source>
        <dbReference type="ARBA" id="ARBA00022777"/>
    </source>
</evidence>
<dbReference type="GO" id="GO:0009245">
    <property type="term" value="P:lipid A biosynthetic process"/>
    <property type="evidence" value="ECO:0007669"/>
    <property type="project" value="UniProtKB-UniRule"/>
</dbReference>
<dbReference type="OrthoDB" id="9766423at2"/>
<proteinExistence type="inferred from homology"/>
<dbReference type="EMBL" id="JWLW01000017">
    <property type="protein sequence ID" value="KHT52457.1"/>
    <property type="molecule type" value="Genomic_DNA"/>
</dbReference>
<comment type="pathway">
    <text evidence="2 13">Glycolipid biosynthesis; lipid IV(A) biosynthesis; lipid IV(A) from (3R)-3-hydroxytetradecanoyl-[acyl-carrier-protein] and UDP-N-acetyl-alpha-D-glucosamine: step 6/6.</text>
</comment>
<keyword evidence="11 13" id="KW-0443">Lipid metabolism</keyword>
<keyword evidence="14" id="KW-1133">Transmembrane helix</keyword>
<keyword evidence="14" id="KW-0472">Membrane</keyword>
<dbReference type="InterPro" id="IPR003758">
    <property type="entry name" value="LpxK"/>
</dbReference>
<comment type="catalytic activity">
    <reaction evidence="13">
        <text>a lipid A disaccharide + ATP = a lipid IVA + ADP + H(+)</text>
        <dbReference type="Rhea" id="RHEA:67840"/>
        <dbReference type="ChEBI" id="CHEBI:15378"/>
        <dbReference type="ChEBI" id="CHEBI:30616"/>
        <dbReference type="ChEBI" id="CHEBI:176343"/>
        <dbReference type="ChEBI" id="CHEBI:176425"/>
        <dbReference type="ChEBI" id="CHEBI:456216"/>
        <dbReference type="EC" id="2.7.1.130"/>
    </reaction>
</comment>
<dbReference type="AlphaFoldDB" id="A0A0B3Y6A2"/>
<reference evidence="15 16" key="1">
    <citation type="submission" date="2014-12" db="EMBL/GenBank/DDBJ databases">
        <title>Genome sequencing of Alteromonas marina AD001.</title>
        <authorList>
            <person name="Adrian T.G.S."/>
            <person name="Chan K.G."/>
        </authorList>
    </citation>
    <scope>NUCLEOTIDE SEQUENCE [LARGE SCALE GENOMIC DNA]</scope>
    <source>
        <strain evidence="15 16">AD001</strain>
    </source>
</reference>
<dbReference type="GO" id="GO:0005886">
    <property type="term" value="C:plasma membrane"/>
    <property type="evidence" value="ECO:0007669"/>
    <property type="project" value="TreeGrafter"/>
</dbReference>
<comment type="caution">
    <text evidence="15">The sequence shown here is derived from an EMBL/GenBank/DDBJ whole genome shotgun (WGS) entry which is preliminary data.</text>
</comment>
<keyword evidence="10 13" id="KW-0067">ATP-binding</keyword>
<keyword evidence="14" id="KW-0812">Transmembrane</keyword>
<evidence type="ECO:0000256" key="11">
    <source>
        <dbReference type="ARBA" id="ARBA00023098"/>
    </source>
</evidence>
<evidence type="ECO:0000256" key="10">
    <source>
        <dbReference type="ARBA" id="ARBA00022840"/>
    </source>
</evidence>
<evidence type="ECO:0000256" key="13">
    <source>
        <dbReference type="HAMAP-Rule" id="MF_00409"/>
    </source>
</evidence>
<accession>A0A0B3Y6A2</accession>
<evidence type="ECO:0000256" key="12">
    <source>
        <dbReference type="ARBA" id="ARBA00029757"/>
    </source>
</evidence>
<dbReference type="HAMAP" id="MF_00409">
    <property type="entry name" value="LpxK"/>
    <property type="match status" value="1"/>
</dbReference>
<dbReference type="GO" id="GO:0005524">
    <property type="term" value="F:ATP binding"/>
    <property type="evidence" value="ECO:0007669"/>
    <property type="project" value="UniProtKB-UniRule"/>
</dbReference>
<keyword evidence="5 13" id="KW-0444">Lipid biosynthesis</keyword>
<dbReference type="RefSeq" id="WP_039220443.1">
    <property type="nucleotide sequence ID" value="NZ_JWLW01000017.1"/>
</dbReference>
<dbReference type="Pfam" id="PF02606">
    <property type="entry name" value="LpxK"/>
    <property type="match status" value="1"/>
</dbReference>
<keyword evidence="7 13" id="KW-0808">Transferase</keyword>
<dbReference type="PANTHER" id="PTHR42724">
    <property type="entry name" value="TETRAACYLDISACCHARIDE 4'-KINASE"/>
    <property type="match status" value="1"/>
</dbReference>
<dbReference type="NCBIfam" id="TIGR00682">
    <property type="entry name" value="lpxK"/>
    <property type="match status" value="1"/>
</dbReference>
<dbReference type="SUPFAM" id="SSF52540">
    <property type="entry name" value="P-loop containing nucleoside triphosphate hydrolases"/>
    <property type="match status" value="1"/>
</dbReference>
<evidence type="ECO:0000256" key="5">
    <source>
        <dbReference type="ARBA" id="ARBA00022516"/>
    </source>
</evidence>